<keyword evidence="9" id="KW-0238">DNA-binding</keyword>
<dbReference type="InterPro" id="IPR027417">
    <property type="entry name" value="P-loop_NTPase"/>
</dbReference>
<comment type="catalytic activity">
    <reaction evidence="12">
        <text>ATP + H2O = ADP + phosphate + H(+)</text>
        <dbReference type="Rhea" id="RHEA:13065"/>
        <dbReference type="ChEBI" id="CHEBI:15377"/>
        <dbReference type="ChEBI" id="CHEBI:15378"/>
        <dbReference type="ChEBI" id="CHEBI:30616"/>
        <dbReference type="ChEBI" id="CHEBI:43474"/>
        <dbReference type="ChEBI" id="CHEBI:456216"/>
        <dbReference type="EC" id="5.6.2.3"/>
    </reaction>
</comment>
<feature type="region of interest" description="Disordered" evidence="13">
    <location>
        <begin position="1372"/>
        <end position="1401"/>
    </location>
</feature>
<feature type="domain" description="Josephin" evidence="14">
    <location>
        <begin position="1434"/>
        <end position="1573"/>
    </location>
</feature>
<keyword evidence="6 12" id="KW-0378">Hydrolase</keyword>
<reference evidence="15 16" key="1">
    <citation type="submission" date="2024-02" db="EMBL/GenBank/DDBJ databases">
        <authorList>
            <person name="Chen Y."/>
            <person name="Shah S."/>
            <person name="Dougan E. K."/>
            <person name="Thang M."/>
            <person name="Chan C."/>
        </authorList>
    </citation>
    <scope>NUCLEOTIDE SEQUENCE [LARGE SCALE GENOMIC DNA]</scope>
</reference>
<keyword evidence="5" id="KW-0833">Ubl conjugation pathway</keyword>
<dbReference type="SMART" id="SM01246">
    <property type="entry name" value="Josephin"/>
    <property type="match status" value="1"/>
</dbReference>
<feature type="compositionally biased region" description="Basic residues" evidence="13">
    <location>
        <begin position="1372"/>
        <end position="1391"/>
    </location>
</feature>
<evidence type="ECO:0000313" key="15">
    <source>
        <dbReference type="EMBL" id="CAK9008506.1"/>
    </source>
</evidence>
<evidence type="ECO:0000259" key="14">
    <source>
        <dbReference type="SMART" id="SM01246"/>
    </source>
</evidence>
<keyword evidence="3 12" id="KW-0547">Nucleotide-binding</keyword>
<keyword evidence="4 12" id="KW-0227">DNA damage</keyword>
<keyword evidence="12" id="KW-0233">DNA recombination</keyword>
<evidence type="ECO:0000256" key="10">
    <source>
        <dbReference type="ARBA" id="ARBA00023204"/>
    </source>
</evidence>
<dbReference type="PANTHER" id="PTHR47642:SF5">
    <property type="entry name" value="ATP-DEPENDENT DNA HELICASE"/>
    <property type="match status" value="1"/>
</dbReference>
<evidence type="ECO:0000256" key="2">
    <source>
        <dbReference type="ARBA" id="ARBA00022670"/>
    </source>
</evidence>
<feature type="region of interest" description="Disordered" evidence="13">
    <location>
        <begin position="737"/>
        <end position="757"/>
    </location>
</feature>
<dbReference type="Gene3D" id="3.90.70.40">
    <property type="match status" value="1"/>
</dbReference>
<dbReference type="PANTHER" id="PTHR47642">
    <property type="entry name" value="ATP-DEPENDENT DNA HELICASE"/>
    <property type="match status" value="1"/>
</dbReference>
<dbReference type="EMBL" id="CAXAMM010005778">
    <property type="protein sequence ID" value="CAK9008506.1"/>
    <property type="molecule type" value="Genomic_DNA"/>
</dbReference>
<name>A0ABP0J2D0_9DINO</name>
<dbReference type="InterPro" id="IPR049163">
    <property type="entry name" value="Pif1-like_2B_dom"/>
</dbReference>
<dbReference type="Pfam" id="PF14214">
    <property type="entry name" value="Helitron_like_N"/>
    <property type="match status" value="1"/>
</dbReference>
<evidence type="ECO:0000256" key="6">
    <source>
        <dbReference type="ARBA" id="ARBA00022801"/>
    </source>
</evidence>
<keyword evidence="2" id="KW-0645">Protease</keyword>
<dbReference type="InterPro" id="IPR051055">
    <property type="entry name" value="PIF1_helicase"/>
</dbReference>
<dbReference type="InterPro" id="IPR025476">
    <property type="entry name" value="Helitron_helicase-like"/>
</dbReference>
<evidence type="ECO:0000313" key="16">
    <source>
        <dbReference type="Proteomes" id="UP001642464"/>
    </source>
</evidence>
<dbReference type="Pfam" id="PF02099">
    <property type="entry name" value="Josephin"/>
    <property type="match status" value="1"/>
</dbReference>
<keyword evidence="10 12" id="KW-0234">DNA repair</keyword>
<evidence type="ECO:0000256" key="1">
    <source>
        <dbReference type="ARBA" id="ARBA00000707"/>
    </source>
</evidence>
<dbReference type="Gene3D" id="3.40.50.300">
    <property type="entry name" value="P-loop containing nucleotide triphosphate hydrolases"/>
    <property type="match status" value="1"/>
</dbReference>
<evidence type="ECO:0000256" key="3">
    <source>
        <dbReference type="ARBA" id="ARBA00022741"/>
    </source>
</evidence>
<sequence>MPLEEPCLSSVLDGAQLGEDGEIYVEGVQGMTASSARLQQLYVALLTLKEQHKDYQNDEKVDEALEGMAHILARLAATSGGNPRDRNANEAGEVEVEPEVNYLMPRDPAIPKANLAELQKSRRAATRREDNIDAKIFPHLFPHGHGGYLPELYAKFSEYARRRLLGQDGRFEDDTAYIMWLLEEHLKRRLSGNVNVRMKGQLQPRSGIRYEDFHRQVFTAARDLPGTQPYLYSKKGVAMSMFEQLGRPQFFLTLTCHALQPNILLAVITAKLLRENGPAMEAAELERQAAHVMHQYQIDQGFTWQGMTANQLCNSMPAIVSRQFMHSLRQLLRWLEAGQAEGATMPTEGVDEQDRPDQEEEEEDSEEEMPPLIDHEGRRHATQRGKPPFKVLDYVVRIEWQKRGYPHAHILLWADVPDVAGQHRPEEEEESEVDWSDDEIRQHTVPASAEDLSDKYICAKSPNRWKHDEKVKPKDREMNAKLATMVVHNCSSYCGKFTIGACRFGFPRAPEKQARRRNAQEQFASRWKSTLAARRHEDDGFMCQYNMEILRHWRASMDLQVICELSCASRYILGYCFKSEEDAMARKRVDDIMQGFLQDAGRVDLTTHQVYKAAHAAMQGRTTSTFEAAHLVLGFPTVFFSRDNDWVQVGPPSTWTLSVPHHEEAEALEDPAAYKARKTESGGTLPKAHWWYGQLQQHFADEVTEIPIEGKPPTKTAWRNIPFFDFVAGFRMGKIPTGQQASLPQPRQRPAVVGHRSFSPDKEPEEFYYSKLLLHMVWTKPGDWLQEADGGSHAAAFRRIALDHDNYPDFLQSICFPKLDGTVQAARELQAVQSVMFLKAKMDPAGWVHSRAEEENYRDSMRIMQALKDRHGEDIDFLAPDHVPTGPAQDIFGPVEGGEAAFDMLTIENPSPDVLKQKRCMEYVLRSVLEGPSTKDKGNMQRLNLLVHGPGGCGKSVVTRGVVLAAPTGVAAFNINGVTLHSSLLLPVINQSYGKACDVPLPRGEQLAALQSFWKHVDVLMVDELSFVSSDMLDRIDQHLRLARDMPYMPFGGLHVVFMGDLYQLPPPGGLPIFASKLWPLFELCELEGNQRAARDPAWAALLARVRVGQWTQEDIQTLESMVLKKYGNRKPAAGAVHLLATRRAVADRNRACLQECVESAHTEMLECPAVDISVNTCTLLPPEKAWPLSEDTGGLEALLGLAVDMPVMLRKNMDVQDGLVNGARGVVQHIDVHESGEVQKIWVKFEKDAGSRSPTKDLCTLERFDPKSLRFNANAEWALLKLKAKQAQSTGPRKPALQELWQEVIRPTEDAAYYQGKLACATPPDWKAYAEEQRLKDLEVEEGKAGSLTCPKCGFVATDTTNYKKHGRVCPAKNKKSQRPKVAGKAKAKPAMKDSKSVPNKQPVHQLQLASFAPSDAEHGADNVDAELPFFQKQQEARCGMHALNNALGAAVFGPADMEAAAASYMQELEGIDEDRAEHIGRGGWYSVQVLYTALFAAGYTLDFHHPVHTMAEAQLSPAFIQNIDNWHWVAYRWNARGALYLLDSIERGPRLVTKEEFVESCGQRFTYAVQMPDQP</sequence>
<keyword evidence="7 12" id="KW-0347">Helicase</keyword>
<proteinExistence type="inferred from homology"/>
<dbReference type="InterPro" id="IPR006155">
    <property type="entry name" value="Josephin"/>
</dbReference>
<comment type="cofactor">
    <cofactor evidence="12">
        <name>Mg(2+)</name>
        <dbReference type="ChEBI" id="CHEBI:18420"/>
    </cofactor>
</comment>
<evidence type="ECO:0000256" key="7">
    <source>
        <dbReference type="ARBA" id="ARBA00022806"/>
    </source>
</evidence>
<dbReference type="Proteomes" id="UP001642464">
    <property type="component" value="Unassembled WGS sequence"/>
</dbReference>
<comment type="catalytic activity">
    <reaction evidence="1">
        <text>Thiol-dependent hydrolysis of ester, thioester, amide, peptide and isopeptide bonds formed by the C-terminal Gly of ubiquitin (a 76-residue protein attached to proteins as an intracellular targeting signal).</text>
        <dbReference type="EC" id="3.4.19.12"/>
    </reaction>
</comment>
<evidence type="ECO:0000256" key="5">
    <source>
        <dbReference type="ARBA" id="ARBA00022786"/>
    </source>
</evidence>
<keyword evidence="11" id="KW-0413">Isomerase</keyword>
<keyword evidence="16" id="KW-1185">Reference proteome</keyword>
<evidence type="ECO:0000256" key="11">
    <source>
        <dbReference type="ARBA" id="ARBA00023235"/>
    </source>
</evidence>
<evidence type="ECO:0000256" key="4">
    <source>
        <dbReference type="ARBA" id="ARBA00022763"/>
    </source>
</evidence>
<evidence type="ECO:0000256" key="12">
    <source>
        <dbReference type="RuleBase" id="RU363044"/>
    </source>
</evidence>
<dbReference type="InterPro" id="IPR010285">
    <property type="entry name" value="DNA_helicase_pif1-like_DEAD"/>
</dbReference>
<accession>A0ABP0J2D0</accession>
<dbReference type="Gene3D" id="1.10.287.10">
    <property type="entry name" value="S15/NS1, RNA-binding"/>
    <property type="match status" value="1"/>
</dbReference>
<dbReference type="Pfam" id="PF21530">
    <property type="entry name" value="Pif1_2B_dom"/>
    <property type="match status" value="1"/>
</dbReference>
<comment type="caution">
    <text evidence="15">The sequence shown here is derived from an EMBL/GenBank/DDBJ whole genome shotgun (WGS) entry which is preliminary data.</text>
</comment>
<evidence type="ECO:0000256" key="8">
    <source>
        <dbReference type="ARBA" id="ARBA00022840"/>
    </source>
</evidence>
<feature type="region of interest" description="Disordered" evidence="13">
    <location>
        <begin position="341"/>
        <end position="384"/>
    </location>
</feature>
<evidence type="ECO:0000256" key="9">
    <source>
        <dbReference type="ARBA" id="ARBA00023125"/>
    </source>
</evidence>
<protein>
    <recommendedName>
        <fullName evidence="12">ATP-dependent DNA helicase</fullName>
        <ecNumber evidence="12">5.6.2.3</ecNumber>
    </recommendedName>
</protein>
<dbReference type="EC" id="5.6.2.3" evidence="12"/>
<keyword evidence="8 12" id="KW-0067">ATP-binding</keyword>
<evidence type="ECO:0000256" key="13">
    <source>
        <dbReference type="SAM" id="MobiDB-lite"/>
    </source>
</evidence>
<dbReference type="Pfam" id="PF05970">
    <property type="entry name" value="PIF1"/>
    <property type="match status" value="1"/>
</dbReference>
<feature type="compositionally biased region" description="Acidic residues" evidence="13">
    <location>
        <begin position="357"/>
        <end position="369"/>
    </location>
</feature>
<organism evidence="15 16">
    <name type="scientific">Durusdinium trenchii</name>
    <dbReference type="NCBI Taxonomy" id="1381693"/>
    <lineage>
        <taxon>Eukaryota</taxon>
        <taxon>Sar</taxon>
        <taxon>Alveolata</taxon>
        <taxon>Dinophyceae</taxon>
        <taxon>Suessiales</taxon>
        <taxon>Symbiodiniaceae</taxon>
        <taxon>Durusdinium</taxon>
    </lineage>
</organism>
<comment type="similarity">
    <text evidence="12">Belongs to the helicase family.</text>
</comment>
<gene>
    <name evidence="15" type="ORF">SCF082_LOCUS9888</name>
</gene>
<dbReference type="SUPFAM" id="SSF52540">
    <property type="entry name" value="P-loop containing nucleoside triphosphate hydrolases"/>
    <property type="match status" value="2"/>
</dbReference>